<evidence type="ECO:0000313" key="2">
    <source>
        <dbReference type="Proteomes" id="UP000002281"/>
    </source>
</evidence>
<reference evidence="1 2" key="1">
    <citation type="journal article" date="2009" name="Science">
        <title>Genome sequence, comparative analysis, and population genetics of the domestic horse.</title>
        <authorList>
            <consortium name="Broad Institute Genome Sequencing Platform"/>
            <consortium name="Broad Institute Whole Genome Assembly Team"/>
            <person name="Wade C.M."/>
            <person name="Giulotto E."/>
            <person name="Sigurdsson S."/>
            <person name="Zoli M."/>
            <person name="Gnerre S."/>
            <person name="Imsland F."/>
            <person name="Lear T.L."/>
            <person name="Adelson D.L."/>
            <person name="Bailey E."/>
            <person name="Bellone R.R."/>
            <person name="Bloecker H."/>
            <person name="Distl O."/>
            <person name="Edgar R.C."/>
            <person name="Garber M."/>
            <person name="Leeb T."/>
            <person name="Mauceli E."/>
            <person name="MacLeod J.N."/>
            <person name="Penedo M.C.T."/>
            <person name="Raison J.M."/>
            <person name="Sharpe T."/>
            <person name="Vogel J."/>
            <person name="Andersson L."/>
            <person name="Antczak D.F."/>
            <person name="Biagi T."/>
            <person name="Binns M.M."/>
            <person name="Chowdhary B.P."/>
            <person name="Coleman S.J."/>
            <person name="Della Valle G."/>
            <person name="Fryc S."/>
            <person name="Guerin G."/>
            <person name="Hasegawa T."/>
            <person name="Hill E.W."/>
            <person name="Jurka J."/>
            <person name="Kiialainen A."/>
            <person name="Lindgren G."/>
            <person name="Liu J."/>
            <person name="Magnani E."/>
            <person name="Mickelson J.R."/>
            <person name="Murray J."/>
            <person name="Nergadze S.G."/>
            <person name="Onofrio R."/>
            <person name="Pedroni S."/>
            <person name="Piras M.F."/>
            <person name="Raudsepp T."/>
            <person name="Rocchi M."/>
            <person name="Roeed K.H."/>
            <person name="Ryder O.A."/>
            <person name="Searle S."/>
            <person name="Skow L."/>
            <person name="Swinburne J.E."/>
            <person name="Syvaenen A.C."/>
            <person name="Tozaki T."/>
            <person name="Valberg S.J."/>
            <person name="Vaudin M."/>
            <person name="White J.R."/>
            <person name="Zody M.C."/>
            <person name="Lander E.S."/>
            <person name="Lindblad-Toh K."/>
        </authorList>
    </citation>
    <scope>NUCLEOTIDE SEQUENCE [LARGE SCALE GENOMIC DNA]</scope>
    <source>
        <strain evidence="1 2">Thoroughbred</strain>
    </source>
</reference>
<keyword evidence="2" id="KW-1185">Reference proteome</keyword>
<reference evidence="1" key="3">
    <citation type="submission" date="2025-09" db="UniProtKB">
        <authorList>
            <consortium name="Ensembl"/>
        </authorList>
    </citation>
    <scope>IDENTIFICATION</scope>
    <source>
        <strain evidence="1">Thoroughbred</strain>
    </source>
</reference>
<proteinExistence type="predicted"/>
<protein>
    <submittedName>
        <fullName evidence="1">Uncharacterized protein</fullName>
    </submittedName>
</protein>
<reference evidence="1" key="2">
    <citation type="submission" date="2025-08" db="UniProtKB">
        <authorList>
            <consortium name="Ensembl"/>
        </authorList>
    </citation>
    <scope>IDENTIFICATION</scope>
    <source>
        <strain evidence="1">Thoroughbred</strain>
    </source>
</reference>
<evidence type="ECO:0000313" key="1">
    <source>
        <dbReference type="Ensembl" id="ENSECAP00000055346.1"/>
    </source>
</evidence>
<dbReference type="Ensembl" id="ENSECAT00000141435.1">
    <property type="protein sequence ID" value="ENSECAP00000055346.1"/>
    <property type="gene ID" value="ENSECAG00000055766.1"/>
</dbReference>
<accession>A0A9L0QZA6</accession>
<dbReference type="GeneTree" id="ENSGT00910000146804"/>
<sequence length="161" mass="17639">DTNYILLQSTFYQGSVFTFYSCVQKASRCETRLSCAPGFITGCFLPKRGKTHAFPLLKKKCFLYLSRHHCTSELYNRLGGTGSLVETFHSSAAPFLAREASAPRSWRLGTAATGSPGLRVTTGSGKLGSRPCRWARRSRSLCICSLRNSSLAAREKCSTPG</sequence>
<name>A0A9L0QZA6_HORSE</name>
<organism evidence="1 2">
    <name type="scientific">Equus caballus</name>
    <name type="common">Horse</name>
    <dbReference type="NCBI Taxonomy" id="9796"/>
    <lineage>
        <taxon>Eukaryota</taxon>
        <taxon>Metazoa</taxon>
        <taxon>Chordata</taxon>
        <taxon>Craniata</taxon>
        <taxon>Vertebrata</taxon>
        <taxon>Euteleostomi</taxon>
        <taxon>Mammalia</taxon>
        <taxon>Eutheria</taxon>
        <taxon>Laurasiatheria</taxon>
        <taxon>Perissodactyla</taxon>
        <taxon>Equidae</taxon>
        <taxon>Equus</taxon>
    </lineage>
</organism>
<dbReference type="AlphaFoldDB" id="A0A9L0QZA6"/>
<dbReference type="Proteomes" id="UP000002281">
    <property type="component" value="Chromosome 14"/>
</dbReference>